<dbReference type="GO" id="GO:0009102">
    <property type="term" value="P:biotin biosynthetic process"/>
    <property type="evidence" value="ECO:0007669"/>
    <property type="project" value="UniProtKB-UniRule"/>
</dbReference>
<feature type="active site" evidence="8">
    <location>
        <position position="42"/>
    </location>
</feature>
<evidence type="ECO:0000256" key="3">
    <source>
        <dbReference type="ARBA" id="ARBA00022723"/>
    </source>
</evidence>
<comment type="cofactor">
    <cofactor evidence="8">
        <name>Mg(2+)</name>
        <dbReference type="ChEBI" id="CHEBI:18420"/>
    </cofactor>
</comment>
<feature type="binding site" evidence="8">
    <location>
        <position position="59"/>
    </location>
    <ligand>
        <name>ATP</name>
        <dbReference type="ChEBI" id="CHEBI:30616"/>
    </ligand>
</feature>
<proteinExistence type="inferred from homology"/>
<dbReference type="HAMAP" id="MF_00336">
    <property type="entry name" value="BioD"/>
    <property type="match status" value="1"/>
</dbReference>
<comment type="pathway">
    <text evidence="8">Cofactor biosynthesis; biotin biosynthesis; biotin from 7,8-diaminononanoate: step 1/2.</text>
</comment>
<dbReference type="PANTHER" id="PTHR43210:SF5">
    <property type="entry name" value="DETHIOBIOTIN SYNTHETASE"/>
    <property type="match status" value="1"/>
</dbReference>
<protein>
    <recommendedName>
        <fullName evidence="8">ATP-dependent dethiobiotin synthetase BioD</fullName>
        <ecNumber evidence="8">6.3.3.3</ecNumber>
    </recommendedName>
    <alternativeName>
        <fullName evidence="8">DTB synthetase</fullName>
        <shortName evidence="8">DTBS</shortName>
    </alternativeName>
    <alternativeName>
        <fullName evidence="8">Dethiobiotin synthase</fullName>
    </alternativeName>
</protein>
<dbReference type="CDD" id="cd03109">
    <property type="entry name" value="DTBS"/>
    <property type="match status" value="1"/>
</dbReference>
<dbReference type="InterPro" id="IPR004472">
    <property type="entry name" value="DTB_synth_BioD"/>
</dbReference>
<keyword evidence="9" id="KW-0614">Plasmid</keyword>
<dbReference type="EC" id="6.3.3.3" evidence="8"/>
<dbReference type="RefSeq" id="WP_349282261.1">
    <property type="nucleotide sequence ID" value="NZ_CBCSCU010000049.1"/>
</dbReference>
<feature type="binding site" evidence="8">
    <location>
        <position position="59"/>
    </location>
    <ligand>
        <name>Mg(2+)</name>
        <dbReference type="ChEBI" id="CHEBI:18420"/>
    </ligand>
</feature>
<feature type="binding site" evidence="8">
    <location>
        <begin position="120"/>
        <end position="123"/>
    </location>
    <ligand>
        <name>ATP</name>
        <dbReference type="ChEBI" id="CHEBI:30616"/>
    </ligand>
</feature>
<evidence type="ECO:0000256" key="7">
    <source>
        <dbReference type="ARBA" id="ARBA00022842"/>
    </source>
</evidence>
<geneLocation type="plasmid" evidence="9">
    <name>p1</name>
</geneLocation>
<comment type="subcellular location">
    <subcellularLocation>
        <location evidence="8">Cytoplasm</location>
    </subcellularLocation>
</comment>
<keyword evidence="1 8" id="KW-0963">Cytoplasm</keyword>
<comment type="similarity">
    <text evidence="8">Belongs to the dethiobiotin synthetase family.</text>
</comment>
<gene>
    <name evidence="8 9" type="primary">bioD</name>
    <name evidence="9" type="ORF">ABLV49_21090</name>
</gene>
<dbReference type="Pfam" id="PF13500">
    <property type="entry name" value="AAA_26"/>
    <property type="match status" value="1"/>
</dbReference>
<comment type="catalytic activity">
    <reaction evidence="8">
        <text>(7R,8S)-7,8-diammoniononanoate + CO2 + ATP = (4R,5S)-dethiobiotin + ADP + phosphate + 3 H(+)</text>
        <dbReference type="Rhea" id="RHEA:15805"/>
        <dbReference type="ChEBI" id="CHEBI:15378"/>
        <dbReference type="ChEBI" id="CHEBI:16526"/>
        <dbReference type="ChEBI" id="CHEBI:30616"/>
        <dbReference type="ChEBI" id="CHEBI:43474"/>
        <dbReference type="ChEBI" id="CHEBI:149469"/>
        <dbReference type="ChEBI" id="CHEBI:149473"/>
        <dbReference type="ChEBI" id="CHEBI:456216"/>
        <dbReference type="EC" id="6.3.3.3"/>
    </reaction>
</comment>
<dbReference type="PIRSF" id="PIRSF006755">
    <property type="entry name" value="DTB_synth"/>
    <property type="match status" value="1"/>
</dbReference>
<evidence type="ECO:0000256" key="8">
    <source>
        <dbReference type="HAMAP-Rule" id="MF_00336"/>
    </source>
</evidence>
<dbReference type="Gene3D" id="3.40.50.300">
    <property type="entry name" value="P-loop containing nucleotide triphosphate hydrolases"/>
    <property type="match status" value="1"/>
</dbReference>
<dbReference type="GO" id="GO:0004141">
    <property type="term" value="F:dethiobiotin synthase activity"/>
    <property type="evidence" value="ECO:0007669"/>
    <property type="project" value="UniProtKB-UniRule"/>
</dbReference>
<dbReference type="NCBIfam" id="TIGR00347">
    <property type="entry name" value="bioD"/>
    <property type="match status" value="1"/>
</dbReference>
<evidence type="ECO:0000256" key="5">
    <source>
        <dbReference type="ARBA" id="ARBA00022756"/>
    </source>
</evidence>
<dbReference type="GO" id="GO:0005524">
    <property type="term" value="F:ATP binding"/>
    <property type="evidence" value="ECO:0007669"/>
    <property type="project" value="UniProtKB-UniRule"/>
</dbReference>
<comment type="caution">
    <text evidence="8">Lacks conserved residue(s) required for the propagation of feature annotation.</text>
</comment>
<feature type="binding site" evidence="8">
    <location>
        <begin position="17"/>
        <end position="22"/>
    </location>
    <ligand>
        <name>ATP</name>
        <dbReference type="ChEBI" id="CHEBI:30616"/>
    </ligand>
</feature>
<comment type="function">
    <text evidence="8">Catalyzes a mechanistically unusual reaction, the ATP-dependent insertion of CO2 between the N7 and N8 nitrogen atoms of 7,8-diaminopelargonic acid (DAPA, also called 7,8-diammoniononanoate) to form a ureido ring.</text>
</comment>
<evidence type="ECO:0000256" key="6">
    <source>
        <dbReference type="ARBA" id="ARBA00022840"/>
    </source>
</evidence>
<evidence type="ECO:0000313" key="9">
    <source>
        <dbReference type="EMBL" id="XBP72584.1"/>
    </source>
</evidence>
<evidence type="ECO:0000256" key="2">
    <source>
        <dbReference type="ARBA" id="ARBA00022598"/>
    </source>
</evidence>
<keyword evidence="2 8" id="KW-0436">Ligase</keyword>
<keyword evidence="6 8" id="KW-0067">ATP-binding</keyword>
<organism evidence="9">
    <name type="scientific">Polaromonas hydrogenivorans</name>
    <dbReference type="NCBI Taxonomy" id="335476"/>
    <lineage>
        <taxon>Bacteria</taxon>
        <taxon>Pseudomonadati</taxon>
        <taxon>Pseudomonadota</taxon>
        <taxon>Betaproteobacteria</taxon>
        <taxon>Burkholderiales</taxon>
        <taxon>Comamonadaceae</taxon>
        <taxon>Polaromonas</taxon>
    </lineage>
</organism>
<feature type="binding site" evidence="8">
    <location>
        <begin position="213"/>
        <end position="215"/>
    </location>
    <ligand>
        <name>ATP</name>
        <dbReference type="ChEBI" id="CHEBI:30616"/>
    </ligand>
</feature>
<feature type="binding site" evidence="8">
    <location>
        <position position="120"/>
    </location>
    <ligand>
        <name>Mg(2+)</name>
        <dbReference type="ChEBI" id="CHEBI:18420"/>
    </ligand>
</feature>
<dbReference type="AlphaFoldDB" id="A0AAU7LY25"/>
<name>A0AAU7LY25_9BURK</name>
<feature type="binding site" evidence="8">
    <location>
        <position position="21"/>
    </location>
    <ligand>
        <name>Mg(2+)</name>
        <dbReference type="ChEBI" id="CHEBI:18420"/>
    </ligand>
</feature>
<reference evidence="9" key="1">
    <citation type="submission" date="2024-05" db="EMBL/GenBank/DDBJ databases">
        <authorList>
            <person name="Bunk B."/>
            <person name="Swiderski J."/>
            <person name="Sproer C."/>
            <person name="Thiel V."/>
        </authorList>
    </citation>
    <scope>NUCLEOTIDE SEQUENCE</scope>
    <source>
        <strain evidence="9">DSM 17735</strain>
        <plasmid evidence="9">p1</plasmid>
    </source>
</reference>
<comment type="subunit">
    <text evidence="8">Homodimer.</text>
</comment>
<keyword evidence="3 8" id="KW-0479">Metal-binding</keyword>
<dbReference type="FunFam" id="3.40.50.300:FF:000292">
    <property type="entry name" value="ATP-dependent dethiobiotin synthetase BioD"/>
    <property type="match status" value="1"/>
</dbReference>
<keyword evidence="5 8" id="KW-0093">Biotin biosynthesis</keyword>
<dbReference type="PANTHER" id="PTHR43210">
    <property type="entry name" value="DETHIOBIOTIN SYNTHETASE"/>
    <property type="match status" value="1"/>
</dbReference>
<dbReference type="GO" id="GO:0005829">
    <property type="term" value="C:cytosol"/>
    <property type="evidence" value="ECO:0007669"/>
    <property type="project" value="TreeGrafter"/>
</dbReference>
<sequence length="247" mass="25936">MDDQALHGCFVAGTDTGVGKTHISAALLQWCAQQGWRSAGLKPVAAGTTLIDGQPVNEDVQALRQACSVNLSDAEVGPLQFKAACAPEIAAALEHRHIDPVTIFSAARHLARCADVVVIEGVGGFCVPLGPDWDTAALAVALGLPVVLVVGLRLGCLSHTLLTAEAIRARGLPLAGWIANATEPDMAHSAANLASLRHEMTRRHQAPCLGMVPWLDAPEPAAVAAHLDTAALQRVFHRIPFVPTLFT</sequence>
<keyword evidence="4 8" id="KW-0547">Nucleotide-binding</keyword>
<dbReference type="EMBL" id="CP157676">
    <property type="protein sequence ID" value="XBP72584.1"/>
    <property type="molecule type" value="Genomic_DNA"/>
</dbReference>
<dbReference type="GO" id="GO:0042803">
    <property type="term" value="F:protein homodimerization activity"/>
    <property type="evidence" value="ECO:0007669"/>
    <property type="project" value="UniProtKB-ARBA"/>
</dbReference>
<dbReference type="GO" id="GO:0000287">
    <property type="term" value="F:magnesium ion binding"/>
    <property type="evidence" value="ECO:0007669"/>
    <property type="project" value="UniProtKB-UniRule"/>
</dbReference>
<dbReference type="InterPro" id="IPR027417">
    <property type="entry name" value="P-loop_NTPase"/>
</dbReference>
<keyword evidence="7 8" id="KW-0460">Magnesium</keyword>
<evidence type="ECO:0000256" key="1">
    <source>
        <dbReference type="ARBA" id="ARBA00022490"/>
    </source>
</evidence>
<accession>A0AAU7LY25</accession>
<dbReference type="SUPFAM" id="SSF52540">
    <property type="entry name" value="P-loop containing nucleoside triphosphate hydrolases"/>
    <property type="match status" value="1"/>
</dbReference>
<evidence type="ECO:0000256" key="4">
    <source>
        <dbReference type="ARBA" id="ARBA00022741"/>
    </source>
</evidence>